<dbReference type="SUPFAM" id="SSF51182">
    <property type="entry name" value="RmlC-like cupins"/>
    <property type="match status" value="1"/>
</dbReference>
<evidence type="ECO:0000256" key="1">
    <source>
        <dbReference type="SAM" id="MobiDB-lite"/>
    </source>
</evidence>
<dbReference type="Gene3D" id="2.60.120.10">
    <property type="entry name" value="Jelly Rolls"/>
    <property type="match status" value="1"/>
</dbReference>
<feature type="domain" description="(S)-ureidoglycine aminohydrolase cupin" evidence="2">
    <location>
        <begin position="54"/>
        <end position="102"/>
    </location>
</feature>
<sequence length="125" mass="13599">MPSSVPNPTGSKEPSATPYGPHNSFPKDDFPQYGGKISIIYRSADQKIVAATATETGTTSLTYPCDEFFYVTNGWTDVKIHGGDEFRLNTGDFIYLTKGTTVDFVFGPDFTNAAVFIDSKPVTLV</sequence>
<dbReference type="InterPro" id="IPR011051">
    <property type="entry name" value="RmlC_Cupin_sf"/>
</dbReference>
<feature type="compositionally biased region" description="Polar residues" evidence="1">
    <location>
        <begin position="1"/>
        <end position="14"/>
    </location>
</feature>
<evidence type="ECO:0000313" key="3">
    <source>
        <dbReference type="EMBL" id="KAK5060205.1"/>
    </source>
</evidence>
<evidence type="ECO:0000259" key="2">
    <source>
        <dbReference type="Pfam" id="PF05899"/>
    </source>
</evidence>
<evidence type="ECO:0000313" key="4">
    <source>
        <dbReference type="Proteomes" id="UP001358417"/>
    </source>
</evidence>
<dbReference type="InterPro" id="IPR014710">
    <property type="entry name" value="RmlC-like_jellyroll"/>
</dbReference>
<dbReference type="AlphaFoldDB" id="A0AAV9NMS4"/>
<protein>
    <recommendedName>
        <fullName evidence="2">(S)-ureidoglycine aminohydrolase cupin domain-containing protein</fullName>
    </recommendedName>
</protein>
<comment type="caution">
    <text evidence="3">The sequence shown here is derived from an EMBL/GenBank/DDBJ whole genome shotgun (WGS) entry which is preliminary data.</text>
</comment>
<accession>A0AAV9NMS4</accession>
<feature type="region of interest" description="Disordered" evidence="1">
    <location>
        <begin position="1"/>
        <end position="30"/>
    </location>
</feature>
<organism evidence="3 4">
    <name type="scientific">Exophiala bonariae</name>
    <dbReference type="NCBI Taxonomy" id="1690606"/>
    <lineage>
        <taxon>Eukaryota</taxon>
        <taxon>Fungi</taxon>
        <taxon>Dikarya</taxon>
        <taxon>Ascomycota</taxon>
        <taxon>Pezizomycotina</taxon>
        <taxon>Eurotiomycetes</taxon>
        <taxon>Chaetothyriomycetidae</taxon>
        <taxon>Chaetothyriales</taxon>
        <taxon>Herpotrichiellaceae</taxon>
        <taxon>Exophiala</taxon>
    </lineage>
</organism>
<name>A0AAV9NMS4_9EURO</name>
<dbReference type="RefSeq" id="XP_064710026.1">
    <property type="nucleotide sequence ID" value="XM_064853627.1"/>
</dbReference>
<keyword evidence="4" id="KW-1185">Reference proteome</keyword>
<dbReference type="InterPro" id="IPR008579">
    <property type="entry name" value="UGlyAH_Cupin_dom"/>
</dbReference>
<proteinExistence type="predicted"/>
<dbReference type="GeneID" id="89978248"/>
<dbReference type="Proteomes" id="UP001358417">
    <property type="component" value="Unassembled WGS sequence"/>
</dbReference>
<reference evidence="3 4" key="1">
    <citation type="submission" date="2023-08" db="EMBL/GenBank/DDBJ databases">
        <title>Black Yeasts Isolated from many extreme environments.</title>
        <authorList>
            <person name="Coleine C."/>
            <person name="Stajich J.E."/>
            <person name="Selbmann L."/>
        </authorList>
    </citation>
    <scope>NUCLEOTIDE SEQUENCE [LARGE SCALE GENOMIC DNA]</scope>
    <source>
        <strain evidence="3 4">CCFEE 5792</strain>
    </source>
</reference>
<gene>
    <name evidence="3" type="ORF">LTR84_010090</name>
</gene>
<dbReference type="EMBL" id="JAVRRD010000004">
    <property type="protein sequence ID" value="KAK5060205.1"/>
    <property type="molecule type" value="Genomic_DNA"/>
</dbReference>
<dbReference type="Pfam" id="PF05899">
    <property type="entry name" value="Cupin_3"/>
    <property type="match status" value="1"/>
</dbReference>